<feature type="compositionally biased region" description="Low complexity" evidence="1">
    <location>
        <begin position="29"/>
        <end position="110"/>
    </location>
</feature>
<evidence type="ECO:0000256" key="1">
    <source>
        <dbReference type="SAM" id="MobiDB-lite"/>
    </source>
</evidence>
<reference evidence="4 5" key="1">
    <citation type="submission" date="2015-02" db="EMBL/GenBank/DDBJ databases">
        <title>Genome sequence of thermotolerant Streptomyces cyaneogriseus subsp. Noncyanogenus NMWT1, the producer of nematocidal antibiotics nemadectin.</title>
        <authorList>
            <person name="Wang H."/>
            <person name="Li C."/>
            <person name="Xiang W."/>
            <person name="Wang X."/>
        </authorList>
    </citation>
    <scope>NUCLEOTIDE SEQUENCE [LARGE SCALE GENOMIC DNA]</scope>
    <source>
        <strain evidence="4 5">NMWT 1</strain>
    </source>
</reference>
<dbReference type="OrthoDB" id="4333582at2"/>
<keyword evidence="2" id="KW-0812">Transmembrane</keyword>
<name>A0A0C5FTL9_9ACTN</name>
<dbReference type="HOGENOM" id="CLU_048738_0_0_11"/>
<evidence type="ECO:0000256" key="2">
    <source>
        <dbReference type="SAM" id="Phobius"/>
    </source>
</evidence>
<dbReference type="PATRIC" id="fig|477245.3.peg.4191"/>
<dbReference type="NCBIfam" id="NF041528">
    <property type="entry name" value="strep_LAETG"/>
    <property type="match status" value="1"/>
</dbReference>
<dbReference type="STRING" id="477245.TU94_19875"/>
<feature type="region of interest" description="Disordered" evidence="1">
    <location>
        <begin position="29"/>
        <end position="125"/>
    </location>
</feature>
<feature type="signal peptide" evidence="3">
    <location>
        <begin position="1"/>
        <end position="29"/>
    </location>
</feature>
<proteinExistence type="predicted"/>
<keyword evidence="2" id="KW-1133">Transmembrane helix</keyword>
<dbReference type="NCBIfam" id="TIGR01167">
    <property type="entry name" value="LPXTG_anchor"/>
    <property type="match status" value="1"/>
</dbReference>
<feature type="region of interest" description="Disordered" evidence="1">
    <location>
        <begin position="271"/>
        <end position="300"/>
    </location>
</feature>
<dbReference type="Proteomes" id="UP000032234">
    <property type="component" value="Chromosome"/>
</dbReference>
<organism evidence="4 5">
    <name type="scientific">Streptomyces cyaneogriseus subsp. noncyanogenus</name>
    <dbReference type="NCBI Taxonomy" id="477245"/>
    <lineage>
        <taxon>Bacteria</taxon>
        <taxon>Bacillati</taxon>
        <taxon>Actinomycetota</taxon>
        <taxon>Actinomycetes</taxon>
        <taxon>Kitasatosporales</taxon>
        <taxon>Streptomycetaceae</taxon>
        <taxon>Streptomyces</taxon>
    </lineage>
</organism>
<feature type="compositionally biased region" description="Low complexity" evidence="1">
    <location>
        <begin position="283"/>
        <end position="300"/>
    </location>
</feature>
<feature type="chain" id="PRO_5002177306" evidence="3">
    <location>
        <begin position="30"/>
        <end position="342"/>
    </location>
</feature>
<keyword evidence="5" id="KW-1185">Reference proteome</keyword>
<evidence type="ECO:0000313" key="4">
    <source>
        <dbReference type="EMBL" id="AJP03402.1"/>
    </source>
</evidence>
<evidence type="ECO:0000313" key="5">
    <source>
        <dbReference type="Proteomes" id="UP000032234"/>
    </source>
</evidence>
<sequence length="342" mass="34064">MKLRRAMAAAAATAVIAPVALLAAPAAYADEGPSDASPSATASESPTPTGDPSTSPAPSGSADDSTSTPSQTPSSPAPSTSASETTPAPSGSATATTPAPSTPAPSTSAPEETETPEPEPSVCEDSKVDVDIKGLPGKIAAGSGWHKFSLNVVNNSDSTLENLDYFAGASPDAAGDELFSSKQVQLQAWDPEAEIWQDLNEGGYAAGYVGYTPELEAGYEVEIPLRVNVTSKAPAGAGFSLGATIYGDSDGACTGFGDVSYRFQIVAAGTDTEGTKPTEGGRAPVADTKTKPAPTTPRVTGTLAETGSSSALPMIGLVGGIAVVAGAGAVFAVRRRKAGAEA</sequence>
<dbReference type="EMBL" id="CP010849">
    <property type="protein sequence ID" value="AJP03402.1"/>
    <property type="molecule type" value="Genomic_DNA"/>
</dbReference>
<gene>
    <name evidence="4" type="ORF">TU94_19875</name>
</gene>
<evidence type="ECO:0000256" key="3">
    <source>
        <dbReference type="SAM" id="SignalP"/>
    </source>
</evidence>
<protein>
    <submittedName>
        <fullName evidence="4">Membrane protein</fullName>
    </submittedName>
</protein>
<keyword evidence="2" id="KW-0472">Membrane</keyword>
<accession>A0A0C5FTL9</accession>
<keyword evidence="3" id="KW-0732">Signal</keyword>
<feature type="transmembrane region" description="Helical" evidence="2">
    <location>
        <begin position="311"/>
        <end position="333"/>
    </location>
</feature>
<dbReference type="KEGG" id="scw:TU94_19875"/>
<dbReference type="AlphaFoldDB" id="A0A0C5FTL9"/>